<evidence type="ECO:0000256" key="5">
    <source>
        <dbReference type="ARBA" id="ARBA00022692"/>
    </source>
</evidence>
<feature type="transmembrane region" description="Helical" evidence="13">
    <location>
        <begin position="126"/>
        <end position="145"/>
    </location>
</feature>
<feature type="transmembrane region" description="Helical" evidence="13">
    <location>
        <begin position="503"/>
        <end position="525"/>
    </location>
</feature>
<dbReference type="HOGENOM" id="CLU_018808_11_1_1"/>
<keyword evidence="5 13" id="KW-0812">Transmembrane</keyword>
<keyword evidence="10" id="KW-0739">Sodium transport</keyword>
<dbReference type="PANTHER" id="PTHR42985">
    <property type="entry name" value="SODIUM-COUPLED MONOCARBOXYLATE TRANSPORTER"/>
    <property type="match status" value="1"/>
</dbReference>
<keyword evidence="9 13" id="KW-0472">Membrane</keyword>
<dbReference type="InterPro" id="IPR001734">
    <property type="entry name" value="Na/solute_symporter"/>
</dbReference>
<dbReference type="GO" id="GO:0015293">
    <property type="term" value="F:symporter activity"/>
    <property type="evidence" value="ECO:0007669"/>
    <property type="project" value="TreeGrafter"/>
</dbReference>
<evidence type="ECO:0000256" key="8">
    <source>
        <dbReference type="ARBA" id="ARBA00023065"/>
    </source>
</evidence>
<feature type="transmembrane region" description="Helical" evidence="13">
    <location>
        <begin position="51"/>
        <end position="69"/>
    </location>
</feature>
<evidence type="ECO:0000256" key="12">
    <source>
        <dbReference type="SAM" id="MobiDB-lite"/>
    </source>
</evidence>
<dbReference type="Proteomes" id="UP000014500">
    <property type="component" value="Unassembled WGS sequence"/>
</dbReference>
<evidence type="ECO:0000256" key="4">
    <source>
        <dbReference type="ARBA" id="ARBA00022475"/>
    </source>
</evidence>
<evidence type="ECO:0000256" key="9">
    <source>
        <dbReference type="ARBA" id="ARBA00023136"/>
    </source>
</evidence>
<evidence type="ECO:0000256" key="1">
    <source>
        <dbReference type="ARBA" id="ARBA00004651"/>
    </source>
</evidence>
<name>T1IK36_STRMM</name>
<proteinExistence type="inferred from homology"/>
<keyword evidence="6 13" id="KW-1133">Transmembrane helix</keyword>
<dbReference type="NCBIfam" id="TIGR00813">
    <property type="entry name" value="sss"/>
    <property type="match status" value="1"/>
</dbReference>
<dbReference type="PANTHER" id="PTHR42985:SF40">
    <property type="entry name" value="LD47995P-RELATED"/>
    <property type="match status" value="1"/>
</dbReference>
<keyword evidence="3" id="KW-0813">Transport</keyword>
<dbReference type="InterPro" id="IPR038377">
    <property type="entry name" value="Na/Glc_symporter_sf"/>
</dbReference>
<feature type="transmembrane region" description="Helical" evidence="13">
    <location>
        <begin position="384"/>
        <end position="406"/>
    </location>
</feature>
<sequence>MASTMTLQLLDYIILAVTMIVSLGIGFYFACFGEKQKTTAEYFKGGRKMQITPLVMSMLAGYITSNMMLGLPTEVYHFGSAYWYTSLGDCLGGMIGIYGFMPVFYKLQITSIYEYLLYRFSNTLRLFNSILNMCSLLVFAGFIIYAPALALSQVTGLSVWTSIITTTAIGTIYTSIGGIKAIVWTDVLQLLIFIAAILATLIKGCSGVGGISYVIQKNIEGGRLSTLSFSPDPTLRYTAWGLIIYSTLKSIFMYGISQIQMQRYMCCSNENKARKTGWLNVAFSVPITIIYCSIGLILYAMYWNCDPLSSQQIEKADQLFPLFVMHTMRSIPGMPGLFVAGIYSAALSTLSSILNSLSAITLQDHIKPRLKNLSDKKATYISKFLAAVYGVMCLFMIAAIINLGTILQATQYLTGGVMGSTLGLFFLGLMIPWANTKGTSIAIVCGLGVSWWISIGTQIYHPRPNSLLPTSTVNCSDILGDWTPLQKLNNTTKHIPDVYKISYLWIMPIAFSVTVFVGSITSVFIGSTEHFNLELLSPFVRTVMKKYFNKKYKELEANYKSVPPQENNCKQLSSTIDIESSDNESRNK</sequence>
<dbReference type="InterPro" id="IPR051163">
    <property type="entry name" value="Sodium:Solute_Symporter_SSF"/>
</dbReference>
<evidence type="ECO:0000256" key="13">
    <source>
        <dbReference type="SAM" id="Phobius"/>
    </source>
</evidence>
<feature type="region of interest" description="Disordered" evidence="12">
    <location>
        <begin position="565"/>
        <end position="588"/>
    </location>
</feature>
<evidence type="ECO:0000256" key="10">
    <source>
        <dbReference type="ARBA" id="ARBA00023201"/>
    </source>
</evidence>
<feature type="transmembrane region" description="Helical" evidence="13">
    <location>
        <begin position="277"/>
        <end position="302"/>
    </location>
</feature>
<reference evidence="15" key="1">
    <citation type="submission" date="2011-05" db="EMBL/GenBank/DDBJ databases">
        <authorList>
            <person name="Richards S.R."/>
            <person name="Qu J."/>
            <person name="Jiang H."/>
            <person name="Jhangiani S.N."/>
            <person name="Agravi P."/>
            <person name="Goodspeed R."/>
            <person name="Gross S."/>
            <person name="Mandapat C."/>
            <person name="Jackson L."/>
            <person name="Mathew T."/>
            <person name="Pu L."/>
            <person name="Thornton R."/>
            <person name="Saada N."/>
            <person name="Wilczek-Boney K.B."/>
            <person name="Lee S."/>
            <person name="Kovar C."/>
            <person name="Wu Y."/>
            <person name="Scherer S.E."/>
            <person name="Worley K.C."/>
            <person name="Muzny D.M."/>
            <person name="Gibbs R."/>
        </authorList>
    </citation>
    <scope>NUCLEOTIDE SEQUENCE</scope>
    <source>
        <strain evidence="15">Brora</strain>
    </source>
</reference>
<evidence type="ECO:0000256" key="11">
    <source>
        <dbReference type="RuleBase" id="RU362091"/>
    </source>
</evidence>
<keyword evidence="8" id="KW-0406">Ion transport</keyword>
<keyword evidence="7" id="KW-0915">Sodium</keyword>
<feature type="transmembrane region" description="Helical" evidence="13">
    <location>
        <begin position="235"/>
        <end position="256"/>
    </location>
</feature>
<feature type="transmembrane region" description="Helical" evidence="13">
    <location>
        <begin position="441"/>
        <end position="460"/>
    </location>
</feature>
<comment type="similarity">
    <text evidence="2 11">Belongs to the sodium:solute symporter (SSF) (TC 2.A.21) family.</text>
</comment>
<evidence type="ECO:0000313" key="14">
    <source>
        <dbReference type="EnsemblMetazoa" id="SMAR001272-PA"/>
    </source>
</evidence>
<dbReference type="EnsemblMetazoa" id="SMAR001272-RA">
    <property type="protein sequence ID" value="SMAR001272-PA"/>
    <property type="gene ID" value="SMAR001272"/>
</dbReference>
<evidence type="ECO:0008006" key="16">
    <source>
        <dbReference type="Google" id="ProtNLM"/>
    </source>
</evidence>
<dbReference type="PROSITE" id="PS50283">
    <property type="entry name" value="NA_SOLUT_SYMP_3"/>
    <property type="match status" value="1"/>
</dbReference>
<accession>T1IK36</accession>
<dbReference type="EMBL" id="AFFK01014984">
    <property type="status" value="NOT_ANNOTATED_CDS"/>
    <property type="molecule type" value="Genomic_DNA"/>
</dbReference>
<dbReference type="OMA" id="MIPWANT"/>
<feature type="transmembrane region" description="Helical" evidence="13">
    <location>
        <begin position="412"/>
        <end position="434"/>
    </location>
</feature>
<feature type="transmembrane region" description="Helical" evidence="13">
    <location>
        <begin position="337"/>
        <end position="363"/>
    </location>
</feature>
<dbReference type="Pfam" id="PF00474">
    <property type="entry name" value="SSF"/>
    <property type="match status" value="1"/>
</dbReference>
<protein>
    <recommendedName>
        <fullName evidence="16">Sodium-dependent multivitamin transporter</fullName>
    </recommendedName>
</protein>
<feature type="transmembrane region" description="Helical" evidence="13">
    <location>
        <begin position="157"/>
        <end position="176"/>
    </location>
</feature>
<keyword evidence="15" id="KW-1185">Reference proteome</keyword>
<evidence type="ECO:0000256" key="2">
    <source>
        <dbReference type="ARBA" id="ARBA00006434"/>
    </source>
</evidence>
<evidence type="ECO:0000313" key="15">
    <source>
        <dbReference type="Proteomes" id="UP000014500"/>
    </source>
</evidence>
<reference evidence="14" key="2">
    <citation type="submission" date="2015-02" db="UniProtKB">
        <authorList>
            <consortium name="EnsemblMetazoa"/>
        </authorList>
    </citation>
    <scope>IDENTIFICATION</scope>
</reference>
<dbReference type="AlphaFoldDB" id="T1IK36"/>
<dbReference type="PhylomeDB" id="T1IK36"/>
<evidence type="ECO:0000256" key="7">
    <source>
        <dbReference type="ARBA" id="ARBA00023053"/>
    </source>
</evidence>
<feature type="compositionally biased region" description="Polar residues" evidence="12">
    <location>
        <begin position="565"/>
        <end position="578"/>
    </location>
</feature>
<feature type="transmembrane region" description="Helical" evidence="13">
    <location>
        <begin position="12"/>
        <end position="30"/>
    </location>
</feature>
<keyword evidence="4" id="KW-1003">Cell membrane</keyword>
<dbReference type="eggNOG" id="KOG2349">
    <property type="taxonomic scope" value="Eukaryota"/>
</dbReference>
<feature type="transmembrane region" description="Helical" evidence="13">
    <location>
        <begin position="81"/>
        <end position="105"/>
    </location>
</feature>
<comment type="subcellular location">
    <subcellularLocation>
        <location evidence="1">Cell membrane</location>
        <topology evidence="1">Multi-pass membrane protein</topology>
    </subcellularLocation>
</comment>
<dbReference type="Gene3D" id="1.20.1730.10">
    <property type="entry name" value="Sodium/glucose cotransporter"/>
    <property type="match status" value="1"/>
</dbReference>
<dbReference type="GO" id="GO:0006814">
    <property type="term" value="P:sodium ion transport"/>
    <property type="evidence" value="ECO:0007669"/>
    <property type="project" value="UniProtKB-KW"/>
</dbReference>
<feature type="transmembrane region" description="Helical" evidence="13">
    <location>
        <begin position="188"/>
        <end position="215"/>
    </location>
</feature>
<evidence type="ECO:0000256" key="6">
    <source>
        <dbReference type="ARBA" id="ARBA00022989"/>
    </source>
</evidence>
<dbReference type="CDD" id="cd11492">
    <property type="entry name" value="SLC5sbd_NIS-SMVT"/>
    <property type="match status" value="1"/>
</dbReference>
<dbReference type="GO" id="GO:0005886">
    <property type="term" value="C:plasma membrane"/>
    <property type="evidence" value="ECO:0007669"/>
    <property type="project" value="UniProtKB-SubCell"/>
</dbReference>
<evidence type="ECO:0000256" key="3">
    <source>
        <dbReference type="ARBA" id="ARBA00022448"/>
    </source>
</evidence>
<dbReference type="STRING" id="126957.T1IK36"/>
<organism evidence="14 15">
    <name type="scientific">Strigamia maritima</name>
    <name type="common">European centipede</name>
    <name type="synonym">Geophilus maritimus</name>
    <dbReference type="NCBI Taxonomy" id="126957"/>
    <lineage>
        <taxon>Eukaryota</taxon>
        <taxon>Metazoa</taxon>
        <taxon>Ecdysozoa</taxon>
        <taxon>Arthropoda</taxon>
        <taxon>Myriapoda</taxon>
        <taxon>Chilopoda</taxon>
        <taxon>Pleurostigmophora</taxon>
        <taxon>Geophilomorpha</taxon>
        <taxon>Linotaeniidae</taxon>
        <taxon>Strigamia</taxon>
    </lineage>
</organism>